<dbReference type="SUPFAM" id="SSF48452">
    <property type="entry name" value="TPR-like"/>
    <property type="match status" value="1"/>
</dbReference>
<feature type="domain" description="RagB/SusD" evidence="6">
    <location>
        <begin position="342"/>
        <end position="497"/>
    </location>
</feature>
<comment type="subcellular location">
    <subcellularLocation>
        <location evidence="1">Cell outer membrane</location>
    </subcellularLocation>
</comment>
<evidence type="ECO:0000313" key="8">
    <source>
        <dbReference type="EMBL" id="RDV17251.1"/>
    </source>
</evidence>
<evidence type="ECO:0000256" key="5">
    <source>
        <dbReference type="ARBA" id="ARBA00023237"/>
    </source>
</evidence>
<dbReference type="Proteomes" id="UP000256708">
    <property type="component" value="Unassembled WGS sequence"/>
</dbReference>
<gene>
    <name evidence="8" type="ORF">DXT99_01750</name>
</gene>
<dbReference type="Pfam" id="PF14322">
    <property type="entry name" value="SusD-like_3"/>
    <property type="match status" value="1"/>
</dbReference>
<comment type="similarity">
    <text evidence="2">Belongs to the SusD family.</text>
</comment>
<keyword evidence="9" id="KW-1185">Reference proteome</keyword>
<dbReference type="PROSITE" id="PS51257">
    <property type="entry name" value="PROKAR_LIPOPROTEIN"/>
    <property type="match status" value="1"/>
</dbReference>
<evidence type="ECO:0000256" key="4">
    <source>
        <dbReference type="ARBA" id="ARBA00023136"/>
    </source>
</evidence>
<keyword evidence="5" id="KW-0998">Cell outer membrane</keyword>
<evidence type="ECO:0000256" key="2">
    <source>
        <dbReference type="ARBA" id="ARBA00006275"/>
    </source>
</evidence>
<name>A0A3D8LII2_9BACT</name>
<sequence length="497" mass="55715">MRKISLFICSALMVGLVSCEKELDQAPLSDASAANFYRDAADFEQAVNGIYAQLRPYPDRHFNLSEVRSDNMYATTEIGVREHEPINNFVNTLETNSLVISAWNENFNGIMRANTVLDRLNASVVPDDAQRNRFEGEARFLRALYYFDLVRLYGKVPVYDASVSPAEALEVPRSPVAEVYSLIVSDLNTAIEMLPPSHGAVNRGRATSWAAKSLLALVHLTRSAPTYGIEGPGLDVNEYAEALTLLNDVINNGPYAWVEDYSSIFDYNNENNPDIVFDIQFLSGGLGTGGTYPGTMAPNSYFNAVGIPFPAGLETKPLSSDLIETFAPEDERLGVAVQQGFTDEFGNSDPRPFFRKFLDEDDYGLDRFDWGINFPIIRYTDVLMMKAEAILQGAPGTQEEVDEIINMARVRAGLEPVSGVTLDMYLEERRREFAGEGHRWHDLVRTGQVIEEMNEWLPTEDTRNVMPETLDPNYIIYPIPFSQLQVKEGLYEQNPGY</sequence>
<dbReference type="GO" id="GO:0009279">
    <property type="term" value="C:cell outer membrane"/>
    <property type="evidence" value="ECO:0007669"/>
    <property type="project" value="UniProtKB-SubCell"/>
</dbReference>
<dbReference type="EMBL" id="QRGR01000001">
    <property type="protein sequence ID" value="RDV17251.1"/>
    <property type="molecule type" value="Genomic_DNA"/>
</dbReference>
<evidence type="ECO:0000256" key="1">
    <source>
        <dbReference type="ARBA" id="ARBA00004442"/>
    </source>
</evidence>
<dbReference type="InterPro" id="IPR012944">
    <property type="entry name" value="SusD_RagB_dom"/>
</dbReference>
<evidence type="ECO:0000313" key="9">
    <source>
        <dbReference type="Proteomes" id="UP000256708"/>
    </source>
</evidence>
<evidence type="ECO:0000259" key="6">
    <source>
        <dbReference type="Pfam" id="PF07980"/>
    </source>
</evidence>
<dbReference type="AlphaFoldDB" id="A0A3D8LII2"/>
<dbReference type="OrthoDB" id="9792139at2"/>
<accession>A0A3D8LII2</accession>
<comment type="caution">
    <text evidence="8">The sequence shown here is derived from an EMBL/GenBank/DDBJ whole genome shotgun (WGS) entry which is preliminary data.</text>
</comment>
<dbReference type="Pfam" id="PF07980">
    <property type="entry name" value="SusD_RagB"/>
    <property type="match status" value="1"/>
</dbReference>
<dbReference type="RefSeq" id="WP_115563771.1">
    <property type="nucleotide sequence ID" value="NZ_QRGR01000001.1"/>
</dbReference>
<organism evidence="8 9">
    <name type="scientific">Pontibacter diazotrophicus</name>
    <dbReference type="NCBI Taxonomy" id="1400979"/>
    <lineage>
        <taxon>Bacteria</taxon>
        <taxon>Pseudomonadati</taxon>
        <taxon>Bacteroidota</taxon>
        <taxon>Cytophagia</taxon>
        <taxon>Cytophagales</taxon>
        <taxon>Hymenobacteraceae</taxon>
        <taxon>Pontibacter</taxon>
    </lineage>
</organism>
<keyword evidence="3" id="KW-0732">Signal</keyword>
<reference evidence="9" key="1">
    <citation type="submission" date="2018-08" db="EMBL/GenBank/DDBJ databases">
        <authorList>
            <person name="Liu Z.-W."/>
            <person name="Du Z.-J."/>
        </authorList>
    </citation>
    <scope>NUCLEOTIDE SEQUENCE [LARGE SCALE GENOMIC DNA]</scope>
    <source>
        <strain evidence="9">H4X</strain>
    </source>
</reference>
<feature type="domain" description="SusD-like N-terminal" evidence="7">
    <location>
        <begin position="36"/>
        <end position="220"/>
    </location>
</feature>
<proteinExistence type="inferred from homology"/>
<dbReference type="InterPro" id="IPR033985">
    <property type="entry name" value="SusD-like_N"/>
</dbReference>
<dbReference type="Gene3D" id="1.25.40.390">
    <property type="match status" value="1"/>
</dbReference>
<keyword evidence="4" id="KW-0472">Membrane</keyword>
<evidence type="ECO:0000259" key="7">
    <source>
        <dbReference type="Pfam" id="PF14322"/>
    </source>
</evidence>
<protein>
    <submittedName>
        <fullName evidence="8">RagB/SusD family nutrient uptake outer membrane protein</fullName>
    </submittedName>
</protein>
<evidence type="ECO:0000256" key="3">
    <source>
        <dbReference type="ARBA" id="ARBA00022729"/>
    </source>
</evidence>
<dbReference type="InterPro" id="IPR011990">
    <property type="entry name" value="TPR-like_helical_dom_sf"/>
</dbReference>
<dbReference type="CDD" id="cd08977">
    <property type="entry name" value="SusD"/>
    <property type="match status" value="1"/>
</dbReference>